<reference evidence="1 2" key="1">
    <citation type="submission" date="2016-12" db="EMBL/GenBank/DDBJ databases">
        <title>The genomes of Aspergillus section Nigri reveals drivers in fungal speciation.</title>
        <authorList>
            <consortium name="DOE Joint Genome Institute"/>
            <person name="Vesth T.C."/>
            <person name="Nybo J."/>
            <person name="Theobald S."/>
            <person name="Brandl J."/>
            <person name="Frisvad J.C."/>
            <person name="Nielsen K.F."/>
            <person name="Lyhne E.K."/>
            <person name="Kogle M.E."/>
            <person name="Kuo A."/>
            <person name="Riley R."/>
            <person name="Clum A."/>
            <person name="Nolan M."/>
            <person name="Lipzen A."/>
            <person name="Salamov A."/>
            <person name="Henrissat B."/>
            <person name="Wiebenga A."/>
            <person name="De Vries R.P."/>
            <person name="Grigoriev I.V."/>
            <person name="Mortensen U.H."/>
            <person name="Andersen M.R."/>
            <person name="Baker S.E."/>
        </authorList>
    </citation>
    <scope>NUCLEOTIDE SEQUENCE [LARGE SCALE GENOMIC DNA]</scope>
    <source>
        <strain evidence="1 2">CBS 117.55</strain>
    </source>
</reference>
<dbReference type="VEuPathDB" id="FungiDB:BO70DRAFT_433672"/>
<feature type="non-terminal residue" evidence="1">
    <location>
        <position position="1"/>
    </location>
</feature>
<dbReference type="EMBL" id="MSFL01000070">
    <property type="protein sequence ID" value="PWY64045.1"/>
    <property type="molecule type" value="Genomic_DNA"/>
</dbReference>
<dbReference type="RefSeq" id="XP_025394176.1">
    <property type="nucleotide sequence ID" value="XM_025548434.1"/>
</dbReference>
<protein>
    <recommendedName>
        <fullName evidence="3">Transcription factor domain-containing protein</fullName>
    </recommendedName>
</protein>
<dbReference type="GeneID" id="37070671"/>
<dbReference type="Proteomes" id="UP000247233">
    <property type="component" value="Unassembled WGS sequence"/>
</dbReference>
<name>A0A317UR06_9EURO</name>
<proteinExistence type="predicted"/>
<evidence type="ECO:0000313" key="1">
    <source>
        <dbReference type="EMBL" id="PWY64045.1"/>
    </source>
</evidence>
<dbReference type="AlphaFoldDB" id="A0A317UR06"/>
<organism evidence="1 2">
    <name type="scientific">Aspergillus heteromorphus CBS 117.55</name>
    <dbReference type="NCBI Taxonomy" id="1448321"/>
    <lineage>
        <taxon>Eukaryota</taxon>
        <taxon>Fungi</taxon>
        <taxon>Dikarya</taxon>
        <taxon>Ascomycota</taxon>
        <taxon>Pezizomycotina</taxon>
        <taxon>Eurotiomycetes</taxon>
        <taxon>Eurotiomycetidae</taxon>
        <taxon>Eurotiales</taxon>
        <taxon>Aspergillaceae</taxon>
        <taxon>Aspergillus</taxon>
        <taxon>Aspergillus subgen. Circumdati</taxon>
    </lineage>
</organism>
<keyword evidence="2" id="KW-1185">Reference proteome</keyword>
<evidence type="ECO:0008006" key="3">
    <source>
        <dbReference type="Google" id="ProtNLM"/>
    </source>
</evidence>
<sequence length="226" mass="25317">MTQPPIQIQTTTLLELQYHDIIVSLHSVFITFPHLPLVPRESHYAGAHAATALDHALATIHTIHRRLSQHDIFHGSCEIYQYQWNAVLTLIGFMLAFPFCHRCPTAREYVDIALETFEFAGPHNETAARAACLTRHLRAKVDKLTKVLNIDHRRGDAGGGIQPSSSLNAEAGKKELLPELEKNTDPLWSWVDLIDPSVWPSHCDAVNEAFTGAPEMTSLQDLQFLP</sequence>
<comment type="caution">
    <text evidence="1">The sequence shown here is derived from an EMBL/GenBank/DDBJ whole genome shotgun (WGS) entry which is preliminary data.</text>
</comment>
<dbReference type="CDD" id="cd12148">
    <property type="entry name" value="fungal_TF_MHR"/>
    <property type="match status" value="1"/>
</dbReference>
<gene>
    <name evidence="1" type="ORF">BO70DRAFT_433672</name>
</gene>
<evidence type="ECO:0000313" key="2">
    <source>
        <dbReference type="Proteomes" id="UP000247233"/>
    </source>
</evidence>
<accession>A0A317UR06</accession>
<dbReference type="OrthoDB" id="2283488at2759"/>